<feature type="transmembrane region" description="Helical" evidence="12">
    <location>
        <begin position="231"/>
        <end position="251"/>
    </location>
</feature>
<dbReference type="HAMAP" id="MF_01811">
    <property type="entry name" value="YidC_type2"/>
    <property type="match status" value="1"/>
</dbReference>
<keyword evidence="4 12" id="KW-0812">Transmembrane</keyword>
<dbReference type="PANTHER" id="PTHR12428">
    <property type="entry name" value="OXA1"/>
    <property type="match status" value="1"/>
</dbReference>
<dbReference type="GO" id="GO:0032977">
    <property type="term" value="F:membrane insertase activity"/>
    <property type="evidence" value="ECO:0007669"/>
    <property type="project" value="InterPro"/>
</dbReference>
<dbReference type="RefSeq" id="WP_006740190.1">
    <property type="nucleotide sequence ID" value="NZ_AEUZ02000001.1"/>
</dbReference>
<dbReference type="CDD" id="cd20070">
    <property type="entry name" value="5TM_YidC_Alb3"/>
    <property type="match status" value="1"/>
</dbReference>
<evidence type="ECO:0000256" key="1">
    <source>
        <dbReference type="ARBA" id="ARBA00004651"/>
    </source>
</evidence>
<evidence type="ECO:0000256" key="3">
    <source>
        <dbReference type="ARBA" id="ARBA00022475"/>
    </source>
</evidence>
<dbReference type="Pfam" id="PF02096">
    <property type="entry name" value="60KD_IMP"/>
    <property type="match status" value="1"/>
</dbReference>
<dbReference type="NCBIfam" id="TIGR03592">
    <property type="entry name" value="yidC_oxa1_cterm"/>
    <property type="match status" value="1"/>
</dbReference>
<dbReference type="GO" id="GO:0015031">
    <property type="term" value="P:protein transport"/>
    <property type="evidence" value="ECO:0007669"/>
    <property type="project" value="UniProtKB-KW"/>
</dbReference>
<keyword evidence="16" id="KW-1185">Reference proteome</keyword>
<name>G5KI36_9STRE</name>
<dbReference type="eggNOG" id="COG0706">
    <property type="taxonomic scope" value="Bacteria"/>
</dbReference>
<dbReference type="EMBL" id="AEUZ02000001">
    <property type="protein sequence ID" value="EHJ57482.1"/>
    <property type="molecule type" value="Genomic_DNA"/>
</dbReference>
<comment type="subcellular location">
    <subcellularLocation>
        <location evidence="1 12">Cell membrane</location>
        <topology evidence="1 12">Multi-pass membrane protein</topology>
    </subcellularLocation>
</comment>
<evidence type="ECO:0000313" key="15">
    <source>
        <dbReference type="EMBL" id="EHJ57482.1"/>
    </source>
</evidence>
<dbReference type="GO" id="GO:0005886">
    <property type="term" value="C:plasma membrane"/>
    <property type="evidence" value="ECO:0007669"/>
    <property type="project" value="UniProtKB-SubCell"/>
</dbReference>
<dbReference type="Proteomes" id="UP000005388">
    <property type="component" value="Unassembled WGS sequence"/>
</dbReference>
<evidence type="ECO:0000256" key="7">
    <source>
        <dbReference type="ARBA" id="ARBA00022989"/>
    </source>
</evidence>
<evidence type="ECO:0000256" key="5">
    <source>
        <dbReference type="ARBA" id="ARBA00022729"/>
    </source>
</evidence>
<evidence type="ECO:0000256" key="11">
    <source>
        <dbReference type="ARBA" id="ARBA00023288"/>
    </source>
</evidence>
<feature type="domain" description="Membrane insertase YidC/Oxa/ALB C-terminal" evidence="14">
    <location>
        <begin position="60"/>
        <end position="247"/>
    </location>
</feature>
<accession>G5KI36</accession>
<comment type="caution">
    <text evidence="15">The sequence shown here is derived from an EMBL/GenBank/DDBJ whole genome shotgun (WGS) entry which is preliminary data.</text>
</comment>
<proteinExistence type="inferred from homology"/>
<feature type="transmembrane region" description="Helical" evidence="12">
    <location>
        <begin position="134"/>
        <end position="157"/>
    </location>
</feature>
<dbReference type="InterPro" id="IPR023060">
    <property type="entry name" value="YidC/YidC1/YidC2_Firmicutes"/>
</dbReference>
<feature type="transmembrane region" description="Helical" evidence="12">
    <location>
        <begin position="60"/>
        <end position="84"/>
    </location>
</feature>
<feature type="compositionally biased region" description="Polar residues" evidence="13">
    <location>
        <begin position="281"/>
        <end position="293"/>
    </location>
</feature>
<evidence type="ECO:0000256" key="4">
    <source>
        <dbReference type="ARBA" id="ARBA00022692"/>
    </source>
</evidence>
<dbReference type="PROSITE" id="PS51257">
    <property type="entry name" value="PROKAR_LIPOPROTEIN"/>
    <property type="match status" value="1"/>
</dbReference>
<keyword evidence="2 12" id="KW-0813">Transport</keyword>
<evidence type="ECO:0000256" key="10">
    <source>
        <dbReference type="ARBA" id="ARBA00023186"/>
    </source>
</evidence>
<comment type="function">
    <text evidence="12">Required for the insertion and/or proper folding and/or complex formation of integral membrane proteins into the membrane. Involved in integration of membrane proteins that insert both dependently and independently of the Sec translocase complex, as well as at least some lipoproteins.</text>
</comment>
<keyword evidence="5 12" id="KW-0732">Signal</keyword>
<keyword evidence="9" id="KW-0564">Palmitate</keyword>
<evidence type="ECO:0000256" key="2">
    <source>
        <dbReference type="ARBA" id="ARBA00022448"/>
    </source>
</evidence>
<gene>
    <name evidence="12" type="primary">yidC</name>
    <name evidence="15" type="ORF">STRUR_0318</name>
</gene>
<evidence type="ECO:0000256" key="6">
    <source>
        <dbReference type="ARBA" id="ARBA00022927"/>
    </source>
</evidence>
<dbReference type="AlphaFoldDB" id="G5KI36"/>
<comment type="similarity">
    <text evidence="12">Belongs to the OXA1/ALB3/YidC family. Type 2 subfamily.</text>
</comment>
<evidence type="ECO:0000256" key="9">
    <source>
        <dbReference type="ARBA" id="ARBA00023139"/>
    </source>
</evidence>
<keyword evidence="11 12" id="KW-0449">Lipoprotein</keyword>
<keyword evidence="3 12" id="KW-1003">Cell membrane</keyword>
<feature type="compositionally biased region" description="Basic residues" evidence="13">
    <location>
        <begin position="295"/>
        <end position="309"/>
    </location>
</feature>
<evidence type="ECO:0000313" key="16">
    <source>
        <dbReference type="Proteomes" id="UP000005388"/>
    </source>
</evidence>
<organism evidence="15 16">
    <name type="scientific">Streptococcus urinalis 2285-97</name>
    <dbReference type="NCBI Taxonomy" id="764291"/>
    <lineage>
        <taxon>Bacteria</taxon>
        <taxon>Bacillati</taxon>
        <taxon>Bacillota</taxon>
        <taxon>Bacilli</taxon>
        <taxon>Lactobacillales</taxon>
        <taxon>Streptococcaceae</taxon>
        <taxon>Streptococcus</taxon>
    </lineage>
</organism>
<dbReference type="InterPro" id="IPR001708">
    <property type="entry name" value="YidC/ALB3/OXA1/COX18"/>
</dbReference>
<evidence type="ECO:0000256" key="12">
    <source>
        <dbReference type="HAMAP-Rule" id="MF_01811"/>
    </source>
</evidence>
<dbReference type="STRING" id="764291.STRUR_0318"/>
<dbReference type="NCBIfam" id="NF002687">
    <property type="entry name" value="PRK02463.1"/>
    <property type="match status" value="1"/>
</dbReference>
<feature type="region of interest" description="Disordered" evidence="13">
    <location>
        <begin position="263"/>
        <end position="309"/>
    </location>
</feature>
<dbReference type="GO" id="GO:0051205">
    <property type="term" value="P:protein insertion into membrane"/>
    <property type="evidence" value="ECO:0007669"/>
    <property type="project" value="TreeGrafter"/>
</dbReference>
<reference evidence="15 16" key="1">
    <citation type="journal article" date="2014" name="Int. J. Syst. Evol. Microbiol.">
        <title>Phylogenomics and the dynamic genome evolution of the genus Streptococcus.</title>
        <authorList>
            <consortium name="The Broad Institute Genome Sequencing Platform"/>
            <person name="Richards V.P."/>
            <person name="Palmer S.R."/>
            <person name="Pavinski Bitar P.D."/>
            <person name="Qin X."/>
            <person name="Weinstock G.M."/>
            <person name="Highlander S.K."/>
            <person name="Town C.D."/>
            <person name="Burne R.A."/>
            <person name="Stanhope M.J."/>
        </authorList>
    </citation>
    <scope>NUCLEOTIDE SEQUENCE [LARGE SCALE GENOMIC DNA]</scope>
    <source>
        <strain evidence="15 16">2285-97</strain>
    </source>
</reference>
<dbReference type="PANTHER" id="PTHR12428:SF65">
    <property type="entry name" value="CYTOCHROME C OXIDASE ASSEMBLY PROTEIN COX18, MITOCHONDRIAL"/>
    <property type="match status" value="1"/>
</dbReference>
<dbReference type="InterPro" id="IPR047196">
    <property type="entry name" value="YidC_ALB_C"/>
</dbReference>
<sequence length="309" mass="35201">MKLKRNRILYSAFTISLLMMMTGCVSRDSSGNPTGFIWNIFGRPMSYFIDYFANNARLGYGFAIIIVTIIVRTLILPLGLYQAWKASYQSEKMNYLKPVFDPINERMKNASTQEEKMAAQTELMAARKEMGLDLLGGMGCLPLLIQMPFFSAMYFAAQYTKGVSTSTFMGIDLGHRSMIMTIIIVALYFIQSLLSMYGVPEEQRAQMKSMMFMMPIMMFFMSLNLPSGVALYWFVGGFFSIIQQLITMFILKPKLRQKIEEEFAKNPPKTYSGQKSRKDVTQVTPNPTIQASKATGKKNRNAGKQRKRK</sequence>
<keyword evidence="7 12" id="KW-1133">Transmembrane helix</keyword>
<keyword evidence="6 12" id="KW-0653">Protein transport</keyword>
<evidence type="ECO:0000256" key="13">
    <source>
        <dbReference type="SAM" id="MobiDB-lite"/>
    </source>
</evidence>
<keyword evidence="8 12" id="KW-0472">Membrane</keyword>
<feature type="transmembrane region" description="Helical" evidence="12">
    <location>
        <begin position="177"/>
        <end position="197"/>
    </location>
</feature>
<dbReference type="InterPro" id="IPR028055">
    <property type="entry name" value="YidC/Oxa/ALB_C"/>
</dbReference>
<evidence type="ECO:0000259" key="14">
    <source>
        <dbReference type="Pfam" id="PF02096"/>
    </source>
</evidence>
<evidence type="ECO:0000256" key="8">
    <source>
        <dbReference type="ARBA" id="ARBA00023136"/>
    </source>
</evidence>
<keyword evidence="10 12" id="KW-0143">Chaperone</keyword>
<protein>
    <recommendedName>
        <fullName evidence="12">Membrane protein insertase YidC</fullName>
    </recommendedName>
    <alternativeName>
        <fullName evidence="12">Foldase YidC</fullName>
    </alternativeName>
    <alternativeName>
        <fullName evidence="12">Membrane integrase YidC</fullName>
    </alternativeName>
    <alternativeName>
        <fullName evidence="12">Membrane protein YidC</fullName>
    </alternativeName>
</protein>